<gene>
    <name evidence="4" type="ORF">Tci_065803</name>
</gene>
<feature type="coiled-coil region" evidence="1">
    <location>
        <begin position="69"/>
        <end position="96"/>
    </location>
</feature>
<reference evidence="4" key="1">
    <citation type="journal article" date="2019" name="Sci. Rep.">
        <title>Draft genome of Tanacetum cinerariifolium, the natural source of mosquito coil.</title>
        <authorList>
            <person name="Yamashiro T."/>
            <person name="Shiraishi A."/>
            <person name="Satake H."/>
            <person name="Nakayama K."/>
        </authorList>
    </citation>
    <scope>NUCLEOTIDE SEQUENCE</scope>
</reference>
<dbReference type="CDD" id="cd09272">
    <property type="entry name" value="RNase_HI_RT_Ty1"/>
    <property type="match status" value="2"/>
</dbReference>
<dbReference type="AlphaFoldDB" id="A0A6L2PAB9"/>
<evidence type="ECO:0000313" key="4">
    <source>
        <dbReference type="EMBL" id="GEU93825.1"/>
    </source>
</evidence>
<evidence type="ECO:0000256" key="1">
    <source>
        <dbReference type="SAM" id="Coils"/>
    </source>
</evidence>
<feature type="region of interest" description="Disordered" evidence="2">
    <location>
        <begin position="303"/>
        <end position="332"/>
    </location>
</feature>
<sequence>MTNNINHFREIVDQDLVKHSKDHFRAPTAHDMEIPIKTCLMPLALKIQNDSFIFVHELKQEIHADLKYIESIEKEIDKLEYDKAEFSNMYETLLQEYVSNDVMCSYLHSLSDLDAHTELQCLYLHKVKEYDCLVKKLSKLTESVSKEVYTELLRSFAKLEKHFISLELALQQCMYRINSRTTKTRAPQLPQTYRNNYPRVSTSTGVTHRTNVSRPQLRSTQMKDKVVPNNSQVKDKKTEVEDHPRISSISNNKKSALYYNNSDPVPQLQNVSPSADTTVPSQQELDLLFGPLFDEFFTTGTSSVNKSTSHTDNSAQQDTTPTTNIHPTSEPSTLTNVQAEENNDNQAEDEFTNPFCTAVREVAESSSHNIAKGYAREEGIDFEESFALVARLEAVRIFVAYAAHKSFPSYQMDVKTTFLNSPLKEEAKYALEILQKHGMEKGQSIGTPMAVKPKLVADLSGKLVDQTDYRRFLNADQARCLDTCKSTSGGVQFLGDKLVSWMSKKQDCTAISSAKAEYVALSAVVLKNKQRCCSLIPAESKFITTCSCSNYKDDVKSIKGDCLQAFKDDAKYEQIGQDTRSQGGFPTDIKGELRVSCYTDAGYLTDADDLKSQTRYVFILNGGVVDWKSAKQSSFATSSAEAEYIAAFDASKEAVWVRKFISGLGVVSTIEKPIIMYCDNTGAITIANE</sequence>
<dbReference type="PANTHER" id="PTHR11439">
    <property type="entry name" value="GAG-POL-RELATED RETROTRANSPOSON"/>
    <property type="match status" value="1"/>
</dbReference>
<organism evidence="4">
    <name type="scientific">Tanacetum cinerariifolium</name>
    <name type="common">Dalmatian daisy</name>
    <name type="synonym">Chrysanthemum cinerariifolium</name>
    <dbReference type="NCBI Taxonomy" id="118510"/>
    <lineage>
        <taxon>Eukaryota</taxon>
        <taxon>Viridiplantae</taxon>
        <taxon>Streptophyta</taxon>
        <taxon>Embryophyta</taxon>
        <taxon>Tracheophyta</taxon>
        <taxon>Spermatophyta</taxon>
        <taxon>Magnoliopsida</taxon>
        <taxon>eudicotyledons</taxon>
        <taxon>Gunneridae</taxon>
        <taxon>Pentapetalae</taxon>
        <taxon>asterids</taxon>
        <taxon>campanulids</taxon>
        <taxon>Asterales</taxon>
        <taxon>Asteraceae</taxon>
        <taxon>Asteroideae</taxon>
        <taxon>Anthemideae</taxon>
        <taxon>Anthemidinae</taxon>
        <taxon>Tanacetum</taxon>
    </lineage>
</organism>
<protein>
    <submittedName>
        <fullName evidence="4">Retrotransposon protein, putative, Ty1-copia subclass</fullName>
    </submittedName>
</protein>
<dbReference type="EMBL" id="BKCJ010010937">
    <property type="protein sequence ID" value="GEU93825.1"/>
    <property type="molecule type" value="Genomic_DNA"/>
</dbReference>
<evidence type="ECO:0000256" key="2">
    <source>
        <dbReference type="SAM" id="MobiDB-lite"/>
    </source>
</evidence>
<feature type="compositionally biased region" description="Polar residues" evidence="2">
    <location>
        <begin position="185"/>
        <end position="220"/>
    </location>
</feature>
<evidence type="ECO:0000259" key="3">
    <source>
        <dbReference type="Pfam" id="PF07727"/>
    </source>
</evidence>
<feature type="domain" description="Reverse transcriptase Ty1/copia-type" evidence="3">
    <location>
        <begin position="366"/>
        <end position="426"/>
    </location>
</feature>
<dbReference type="Pfam" id="PF07727">
    <property type="entry name" value="RVT_2"/>
    <property type="match status" value="1"/>
</dbReference>
<proteinExistence type="predicted"/>
<feature type="compositionally biased region" description="Basic and acidic residues" evidence="2">
    <location>
        <begin position="233"/>
        <end position="245"/>
    </location>
</feature>
<dbReference type="PANTHER" id="PTHR11439:SF496">
    <property type="entry name" value="RNA-DIRECTED DNA POLYMERASE"/>
    <property type="match status" value="1"/>
</dbReference>
<dbReference type="InterPro" id="IPR013103">
    <property type="entry name" value="RVT_2"/>
</dbReference>
<feature type="region of interest" description="Disordered" evidence="2">
    <location>
        <begin position="185"/>
        <end position="279"/>
    </location>
</feature>
<feature type="compositionally biased region" description="Polar residues" evidence="2">
    <location>
        <begin position="247"/>
        <end position="279"/>
    </location>
</feature>
<name>A0A6L2PAB9_TANCI</name>
<keyword evidence="1" id="KW-0175">Coiled coil</keyword>
<accession>A0A6L2PAB9</accession>
<comment type="caution">
    <text evidence="4">The sequence shown here is derived from an EMBL/GenBank/DDBJ whole genome shotgun (WGS) entry which is preliminary data.</text>
</comment>